<evidence type="ECO:0000313" key="3">
    <source>
        <dbReference type="Proteomes" id="UP001213000"/>
    </source>
</evidence>
<dbReference type="Pfam" id="PF25534">
    <property type="entry name" value="DUF7918"/>
    <property type="match status" value="1"/>
</dbReference>
<evidence type="ECO:0000313" key="2">
    <source>
        <dbReference type="EMBL" id="KAJ3576872.1"/>
    </source>
</evidence>
<dbReference type="Proteomes" id="UP001213000">
    <property type="component" value="Unassembled WGS sequence"/>
</dbReference>
<dbReference type="InterPro" id="IPR057678">
    <property type="entry name" value="DUF7918"/>
</dbReference>
<name>A0AAD5Z0G5_9AGAR</name>
<feature type="domain" description="DUF7918" evidence="1">
    <location>
        <begin position="11"/>
        <end position="202"/>
    </location>
</feature>
<reference evidence="2" key="1">
    <citation type="submission" date="2022-07" db="EMBL/GenBank/DDBJ databases">
        <title>Genome Sequence of Leucocoprinus birnbaumii.</title>
        <authorList>
            <person name="Buettner E."/>
        </authorList>
    </citation>
    <scope>NUCLEOTIDE SEQUENCE</scope>
    <source>
        <strain evidence="2">VT141</strain>
    </source>
</reference>
<accession>A0AAD5Z0G5</accession>
<dbReference type="EMBL" id="JANIEX010000003">
    <property type="protein sequence ID" value="KAJ3576872.1"/>
    <property type="molecule type" value="Genomic_DNA"/>
</dbReference>
<dbReference type="AlphaFoldDB" id="A0AAD5Z0G5"/>
<comment type="caution">
    <text evidence="2">The sequence shown here is derived from an EMBL/GenBank/DDBJ whole genome shotgun (WGS) entry which is preliminary data.</text>
</comment>
<organism evidence="2 3">
    <name type="scientific">Leucocoprinus birnbaumii</name>
    <dbReference type="NCBI Taxonomy" id="56174"/>
    <lineage>
        <taxon>Eukaryota</taxon>
        <taxon>Fungi</taxon>
        <taxon>Dikarya</taxon>
        <taxon>Basidiomycota</taxon>
        <taxon>Agaricomycotina</taxon>
        <taxon>Agaricomycetes</taxon>
        <taxon>Agaricomycetidae</taxon>
        <taxon>Agaricales</taxon>
        <taxon>Agaricineae</taxon>
        <taxon>Agaricaceae</taxon>
        <taxon>Leucocoprinus</taxon>
    </lineage>
</organism>
<sequence length="286" mass="32750">MLQRGPYWSWVTIDGTAVDIYDVQQSGNLTTCWIPSEAGKKFAVNWYNSTRDIPLKASLFIDGVHCDTHIMLDARNYPDKPNGVGVSYARTSEYTRRDFVFAPIQVSDDDDLLDSIDDSRDLGVIKLQLWRIQVQQVSTRVQKHEKRRTLEAQVVHERSKKAGSHHVQFGQEYASPAPVIDAVQAREIDAKPYLIFEFKYRPLSYLLIAHEIAPKALYTLSPTPEIPDSFEEDESLGGYNGRTIGGAVRETSRIEARLRAIRAQRRDRLELPNFKMRIKREVIDLT</sequence>
<evidence type="ECO:0000259" key="1">
    <source>
        <dbReference type="Pfam" id="PF25534"/>
    </source>
</evidence>
<keyword evidence="3" id="KW-1185">Reference proteome</keyword>
<dbReference type="PANTHER" id="PTHR36223:SF1">
    <property type="entry name" value="TRANSCRIPTION ELONGATION FACTOR EAF N-TERMINAL DOMAIN-CONTAINING PROTEIN"/>
    <property type="match status" value="1"/>
</dbReference>
<gene>
    <name evidence="2" type="ORF">NP233_g103</name>
</gene>
<dbReference type="PANTHER" id="PTHR36223">
    <property type="entry name" value="BETA-LACTAMASE-TYPE TRANSPEPTIDASE FOLD DOMAIN CONTAINING PROTEIN"/>
    <property type="match status" value="1"/>
</dbReference>
<proteinExistence type="predicted"/>
<protein>
    <recommendedName>
        <fullName evidence="1">DUF7918 domain-containing protein</fullName>
    </recommendedName>
</protein>